<evidence type="ECO:0000256" key="1">
    <source>
        <dbReference type="PROSITE-ProRule" id="PRU00339"/>
    </source>
</evidence>
<dbReference type="SUPFAM" id="SSF81901">
    <property type="entry name" value="HCP-like"/>
    <property type="match status" value="1"/>
</dbReference>
<feature type="chain" id="PRO_5016264826" evidence="2">
    <location>
        <begin position="25"/>
        <end position="303"/>
    </location>
</feature>
<feature type="repeat" description="TPR" evidence="1">
    <location>
        <begin position="100"/>
        <end position="133"/>
    </location>
</feature>
<dbReference type="SUPFAM" id="SSF48452">
    <property type="entry name" value="TPR-like"/>
    <property type="match status" value="1"/>
</dbReference>
<dbReference type="Pfam" id="PF13424">
    <property type="entry name" value="TPR_12"/>
    <property type="match status" value="1"/>
</dbReference>
<reference evidence="3 4" key="1">
    <citation type="submission" date="2018-06" db="EMBL/GenBank/DDBJ databases">
        <title>Genomic Encyclopedia of Archaeal and Bacterial Type Strains, Phase II (KMG-II): from individual species to whole genera.</title>
        <authorList>
            <person name="Goeker M."/>
        </authorList>
    </citation>
    <scope>NUCLEOTIDE SEQUENCE [LARGE SCALE GENOMIC DNA]</scope>
    <source>
        <strain evidence="3 4">DSM 29821</strain>
    </source>
</reference>
<comment type="caution">
    <text evidence="3">The sequence shown here is derived from an EMBL/GenBank/DDBJ whole genome shotgun (WGS) entry which is preliminary data.</text>
</comment>
<feature type="repeat" description="TPR" evidence="1">
    <location>
        <begin position="237"/>
        <end position="270"/>
    </location>
</feature>
<dbReference type="Pfam" id="PF13414">
    <property type="entry name" value="TPR_11"/>
    <property type="match status" value="1"/>
</dbReference>
<dbReference type="RefSeq" id="WP_111592146.1">
    <property type="nucleotide sequence ID" value="NZ_QLMA01000003.1"/>
</dbReference>
<dbReference type="Proteomes" id="UP000249819">
    <property type="component" value="Unassembled WGS sequence"/>
</dbReference>
<keyword evidence="4" id="KW-1185">Reference proteome</keyword>
<keyword evidence="1" id="KW-0802">TPR repeat</keyword>
<organism evidence="3 4">
    <name type="scientific">Chitinophaga dinghuensis</name>
    <dbReference type="NCBI Taxonomy" id="1539050"/>
    <lineage>
        <taxon>Bacteria</taxon>
        <taxon>Pseudomonadati</taxon>
        <taxon>Bacteroidota</taxon>
        <taxon>Chitinophagia</taxon>
        <taxon>Chitinophagales</taxon>
        <taxon>Chitinophagaceae</taxon>
        <taxon>Chitinophaga</taxon>
    </lineage>
</organism>
<dbReference type="AlphaFoldDB" id="A0A327W662"/>
<dbReference type="Gene3D" id="1.25.40.10">
    <property type="entry name" value="Tetratricopeptide repeat domain"/>
    <property type="match status" value="3"/>
</dbReference>
<dbReference type="SMART" id="SM00028">
    <property type="entry name" value="TPR"/>
    <property type="match status" value="8"/>
</dbReference>
<dbReference type="SMART" id="SM00671">
    <property type="entry name" value="SEL1"/>
    <property type="match status" value="2"/>
</dbReference>
<dbReference type="OrthoDB" id="672485at2"/>
<dbReference type="InterPro" id="IPR006597">
    <property type="entry name" value="Sel1-like"/>
</dbReference>
<accession>A0A327W662</accession>
<dbReference type="InterPro" id="IPR011990">
    <property type="entry name" value="TPR-like_helical_dom_sf"/>
</dbReference>
<feature type="repeat" description="TPR" evidence="1">
    <location>
        <begin position="134"/>
        <end position="167"/>
    </location>
</feature>
<protein>
    <submittedName>
        <fullName evidence="3">Tetratricopeptide repeat protein</fullName>
    </submittedName>
</protein>
<name>A0A327W662_9BACT</name>
<keyword evidence="2" id="KW-0732">Signal</keyword>
<gene>
    <name evidence="3" type="ORF">CLV59_103472</name>
</gene>
<dbReference type="InterPro" id="IPR019734">
    <property type="entry name" value="TPR_rpt"/>
</dbReference>
<sequence length="303" mass="33927">MISCRKNLLIPFLLLWMGIQPATAIHRNTSHDKSRQLVREGLALKKSGQLLAARERFLTAIQADANCAAAYSELGDSYFAGKDYQHALQYSLRAKQLGVNTATTIIGLSYYHLQQYDNALEVLQDAIQEHPDNGLLLQKLAQIQGQLGNYRESIHYYQRALTIDSSHAESWYQLGMMYFNDTDYPAATRAFDKAILHGYDQQALFCFHAGVAAMQCGQLDKSIQLLTKASALDPDNEQVLFNLAHANYRKENYPAAVDAWKAVLKHQPGNAFALFMLGKSYMGAGEKEKGERICDQAQQMPGL</sequence>
<feature type="repeat" description="TPR" evidence="1">
    <location>
        <begin position="168"/>
        <end position="201"/>
    </location>
</feature>
<evidence type="ECO:0000313" key="4">
    <source>
        <dbReference type="Proteomes" id="UP000249819"/>
    </source>
</evidence>
<dbReference type="PANTHER" id="PTHR12558">
    <property type="entry name" value="CELL DIVISION CYCLE 16,23,27"/>
    <property type="match status" value="1"/>
</dbReference>
<dbReference type="Pfam" id="PF13432">
    <property type="entry name" value="TPR_16"/>
    <property type="match status" value="1"/>
</dbReference>
<dbReference type="PROSITE" id="PS50005">
    <property type="entry name" value="TPR"/>
    <property type="match status" value="4"/>
</dbReference>
<feature type="signal peptide" evidence="2">
    <location>
        <begin position="1"/>
        <end position="24"/>
    </location>
</feature>
<evidence type="ECO:0000313" key="3">
    <source>
        <dbReference type="EMBL" id="RAJ83504.1"/>
    </source>
</evidence>
<proteinExistence type="predicted"/>
<dbReference type="PANTHER" id="PTHR12558:SF13">
    <property type="entry name" value="CELL DIVISION CYCLE PROTEIN 27 HOMOLOG"/>
    <property type="match status" value="1"/>
</dbReference>
<dbReference type="EMBL" id="QLMA01000003">
    <property type="protein sequence ID" value="RAJ83504.1"/>
    <property type="molecule type" value="Genomic_DNA"/>
</dbReference>
<evidence type="ECO:0000256" key="2">
    <source>
        <dbReference type="SAM" id="SignalP"/>
    </source>
</evidence>